<proteinExistence type="predicted"/>
<comment type="caution">
    <text evidence="3">The sequence shown here is derived from an EMBL/GenBank/DDBJ whole genome shotgun (WGS) entry which is preliminary data.</text>
</comment>
<name>A0A845QJ11_9FIRM</name>
<dbReference type="AlphaFoldDB" id="A0A845QJ11"/>
<dbReference type="CDD" id="cd12797">
    <property type="entry name" value="M23_peptidase"/>
    <property type="match status" value="1"/>
</dbReference>
<feature type="chain" id="PRO_5039202675" evidence="1">
    <location>
        <begin position="24"/>
        <end position="168"/>
    </location>
</feature>
<organism evidence="3 4">
    <name type="scientific">Anaerotruncus colihominis</name>
    <dbReference type="NCBI Taxonomy" id="169435"/>
    <lineage>
        <taxon>Bacteria</taxon>
        <taxon>Bacillati</taxon>
        <taxon>Bacillota</taxon>
        <taxon>Clostridia</taxon>
        <taxon>Eubacteriales</taxon>
        <taxon>Oscillospiraceae</taxon>
        <taxon>Anaerotruncus</taxon>
    </lineage>
</organism>
<dbReference type="EMBL" id="QXWK01000009">
    <property type="protein sequence ID" value="NBH61091.1"/>
    <property type="molecule type" value="Genomic_DNA"/>
</dbReference>
<accession>A0A845QJ11</accession>
<keyword evidence="1" id="KW-0732">Signal</keyword>
<keyword evidence="4" id="KW-1185">Reference proteome</keyword>
<evidence type="ECO:0000313" key="3">
    <source>
        <dbReference type="EMBL" id="NBH61091.1"/>
    </source>
</evidence>
<sequence length="168" mass="18498">MNKKKLYCQVTACLLILTAASYGGEIKNETFAKYYEKAKAMVMYQMSMEDVKSAAVSVSTALSGAPDKVVSAVAKINETSKYGVPIDEKSDEQIKQVHAVAGGVVTASGKDKEKGLYVEIRHEDGTSIYGNLEEISVVESERVQRGEIIGSYNTQNEKEFYYELSENL</sequence>
<evidence type="ECO:0000313" key="4">
    <source>
        <dbReference type="Proteomes" id="UP000446866"/>
    </source>
</evidence>
<protein>
    <submittedName>
        <fullName evidence="3">M23 family metallopeptidase</fullName>
    </submittedName>
</protein>
<dbReference type="InterPro" id="IPR011055">
    <property type="entry name" value="Dup_hybrid_motif"/>
</dbReference>
<reference evidence="3 4" key="1">
    <citation type="submission" date="2018-08" db="EMBL/GenBank/DDBJ databases">
        <title>Murine metabolic-syndrome-specific gut microbial biobank.</title>
        <authorList>
            <person name="Liu C."/>
        </authorList>
    </citation>
    <scope>NUCLEOTIDE SEQUENCE [LARGE SCALE GENOMIC DNA]</scope>
    <source>
        <strain evidence="3 4">28</strain>
    </source>
</reference>
<evidence type="ECO:0000259" key="2">
    <source>
        <dbReference type="Pfam" id="PF01551"/>
    </source>
</evidence>
<gene>
    <name evidence="3" type="ORF">D0435_05430</name>
</gene>
<dbReference type="SUPFAM" id="SSF51261">
    <property type="entry name" value="Duplicated hybrid motif"/>
    <property type="match status" value="1"/>
</dbReference>
<dbReference type="Proteomes" id="UP000446866">
    <property type="component" value="Unassembled WGS sequence"/>
</dbReference>
<feature type="signal peptide" evidence="1">
    <location>
        <begin position="1"/>
        <end position="23"/>
    </location>
</feature>
<dbReference type="RefSeq" id="WP_160201374.1">
    <property type="nucleotide sequence ID" value="NZ_QXWK01000009.1"/>
</dbReference>
<dbReference type="Gene3D" id="2.70.70.10">
    <property type="entry name" value="Glucose Permease (Domain IIA)"/>
    <property type="match status" value="1"/>
</dbReference>
<evidence type="ECO:0000256" key="1">
    <source>
        <dbReference type="SAM" id="SignalP"/>
    </source>
</evidence>
<feature type="domain" description="M23ase beta-sheet core" evidence="2">
    <location>
        <begin position="95"/>
        <end position="164"/>
    </location>
</feature>
<dbReference type="Pfam" id="PF01551">
    <property type="entry name" value="Peptidase_M23"/>
    <property type="match status" value="1"/>
</dbReference>
<dbReference type="InterPro" id="IPR016047">
    <property type="entry name" value="M23ase_b-sheet_dom"/>
</dbReference>